<keyword evidence="2" id="KW-1185">Reference proteome</keyword>
<gene>
    <name evidence="1" type="ORF">C1I98_15120</name>
</gene>
<evidence type="ECO:0000313" key="1">
    <source>
        <dbReference type="EMBL" id="PZG45881.1"/>
    </source>
</evidence>
<comment type="caution">
    <text evidence="1">The sequence shown here is derived from an EMBL/GenBank/DDBJ whole genome shotgun (WGS) entry which is preliminary data.</text>
</comment>
<proteinExistence type="predicted"/>
<dbReference type="EMBL" id="POUA01000102">
    <property type="protein sequence ID" value="PZG45881.1"/>
    <property type="molecule type" value="Genomic_DNA"/>
</dbReference>
<sequence length="91" mass="10272">MTASLEQPHPLTVLRGRLGWSQAAYARELDAVHRRLGLGGMAHERQKIYRWESGQVVPESSAQEAMAVLHCVPAHVLQTLPWPDWLAGYRM</sequence>
<dbReference type="RefSeq" id="WP_111167857.1">
    <property type="nucleotide sequence ID" value="NZ_POUA01000102.1"/>
</dbReference>
<dbReference type="AlphaFoldDB" id="A0A2W2GBV4"/>
<evidence type="ECO:0000313" key="2">
    <source>
        <dbReference type="Proteomes" id="UP000248544"/>
    </source>
</evidence>
<accession>A0A2W2GBV4</accession>
<dbReference type="GO" id="GO:0003677">
    <property type="term" value="F:DNA binding"/>
    <property type="evidence" value="ECO:0007669"/>
    <property type="project" value="InterPro"/>
</dbReference>
<name>A0A2W2GBV4_9ACTN</name>
<evidence type="ECO:0008006" key="3">
    <source>
        <dbReference type="Google" id="ProtNLM"/>
    </source>
</evidence>
<dbReference type="Gene3D" id="1.10.260.40">
    <property type="entry name" value="lambda repressor-like DNA-binding domains"/>
    <property type="match status" value="1"/>
</dbReference>
<protein>
    <recommendedName>
        <fullName evidence="3">XRE family transcriptional regulator</fullName>
    </recommendedName>
</protein>
<reference evidence="1 2" key="1">
    <citation type="submission" date="2018-01" db="EMBL/GenBank/DDBJ databases">
        <title>Draft genome sequence of Sphaerisporangium sp. 7K107.</title>
        <authorList>
            <person name="Sahin N."/>
            <person name="Saygin H."/>
            <person name="Ay H."/>
        </authorList>
    </citation>
    <scope>NUCLEOTIDE SEQUENCE [LARGE SCALE GENOMIC DNA]</scope>
    <source>
        <strain evidence="1 2">7K107</strain>
    </source>
</reference>
<dbReference type="Proteomes" id="UP000248544">
    <property type="component" value="Unassembled WGS sequence"/>
</dbReference>
<organism evidence="1 2">
    <name type="scientific">Spongiactinospora gelatinilytica</name>
    <dbReference type="NCBI Taxonomy" id="2666298"/>
    <lineage>
        <taxon>Bacteria</taxon>
        <taxon>Bacillati</taxon>
        <taxon>Actinomycetota</taxon>
        <taxon>Actinomycetes</taxon>
        <taxon>Streptosporangiales</taxon>
        <taxon>Streptosporangiaceae</taxon>
        <taxon>Spongiactinospora</taxon>
    </lineage>
</organism>
<dbReference type="InterPro" id="IPR010982">
    <property type="entry name" value="Lambda_DNA-bd_dom_sf"/>
</dbReference>